<sequence length="134" mass="13892">MTATATNVFTVAGTDLTGGEEYLVPKDLSGEADQYRPHQFDENHRAWVVKLVAGGSTDADVTLEAAVTTGDDEDFSEYAKEGTSDTATGGTVAPDSVAVVFSDEASVAGINAVLTPATTPTAGTYKVVIESRET</sequence>
<keyword evidence="3" id="KW-1185">Reference proteome</keyword>
<reference evidence="2" key="1">
    <citation type="submission" date="2021-05" db="EMBL/GenBank/DDBJ databases">
        <title>Diversity, taxonomy and evolution of archaeal viruses of the class Caudoviricetes.</title>
        <authorList>
            <person name="Liu Y."/>
            <person name="Demina T.A."/>
            <person name="Roux S."/>
            <person name="Aiewsakun P."/>
            <person name="Kazlauskas D."/>
            <person name="Simmonds P."/>
            <person name="Prangishvili D."/>
            <person name="Oksanen H.M."/>
            <person name="Krupovic M."/>
        </authorList>
    </citation>
    <scope>NUCLEOTIDE SEQUENCE</scope>
    <source>
        <strain evidence="2">HRTV-28/28</strain>
    </source>
</reference>
<protein>
    <submittedName>
        <fullName evidence="2">Uncharacterized protein</fullName>
    </submittedName>
</protein>
<evidence type="ECO:0000313" key="2">
    <source>
        <dbReference type="EMBL" id="UBF23453.1"/>
    </source>
</evidence>
<gene>
    <name evidence="2" type="ORF">HRTV-28_gp15</name>
</gene>
<accession>A0AAE9BYS0</accession>
<evidence type="ECO:0000256" key="1">
    <source>
        <dbReference type="SAM" id="MobiDB-lite"/>
    </source>
</evidence>
<dbReference type="Proteomes" id="UP000827176">
    <property type="component" value="Segment"/>
</dbReference>
<proteinExistence type="predicted"/>
<name>A0AAE9BYS0_9CAUD</name>
<dbReference type="EMBL" id="MZ334528">
    <property type="protein sequence ID" value="UBF23453.1"/>
    <property type="molecule type" value="Genomic_DNA"/>
</dbReference>
<evidence type="ECO:0000313" key="3">
    <source>
        <dbReference type="Proteomes" id="UP000827176"/>
    </source>
</evidence>
<organism evidence="2 3">
    <name type="scientific">Halorubrum tailed virus 28</name>
    <dbReference type="NCBI Taxonomy" id="2878009"/>
    <lineage>
        <taxon>Viruses</taxon>
        <taxon>Duplodnaviria</taxon>
        <taxon>Heunggongvirae</taxon>
        <taxon>Uroviricota</taxon>
        <taxon>Caudoviricetes</taxon>
        <taxon>Suolaviridae</taxon>
        <taxon>Pormufvirus</taxon>
        <taxon>Pormufvirus salinum</taxon>
        <taxon>Pormufvirus HRTV28</taxon>
    </lineage>
</organism>
<feature type="region of interest" description="Disordered" evidence="1">
    <location>
        <begin position="72"/>
        <end position="92"/>
    </location>
</feature>